<dbReference type="GO" id="GO:0004402">
    <property type="term" value="F:histone acetyltransferase activity"/>
    <property type="evidence" value="ECO:0007669"/>
    <property type="project" value="InterPro"/>
</dbReference>
<dbReference type="InterPro" id="IPR040706">
    <property type="entry name" value="Zf-MYST"/>
</dbReference>
<dbReference type="InterPro" id="IPR016197">
    <property type="entry name" value="Chromo-like_dom_sf"/>
</dbReference>
<feature type="domain" description="MYST-type HAT" evidence="6">
    <location>
        <begin position="440"/>
        <end position="771"/>
    </location>
</feature>
<keyword evidence="8" id="KW-1185">Reference proteome</keyword>
<evidence type="ECO:0000256" key="2">
    <source>
        <dbReference type="ARBA" id="ARBA00013184"/>
    </source>
</evidence>
<dbReference type="Proteomes" id="UP000023152">
    <property type="component" value="Unassembled WGS sequence"/>
</dbReference>
<dbReference type="Pfam" id="PF17772">
    <property type="entry name" value="zf-MYST"/>
    <property type="match status" value="1"/>
</dbReference>
<dbReference type="InterPro" id="IPR002717">
    <property type="entry name" value="HAT_MYST-type"/>
</dbReference>
<accession>X6NB85</accession>
<dbReference type="Pfam" id="PF11717">
    <property type="entry name" value="Tudor-knot"/>
    <property type="match status" value="1"/>
</dbReference>
<evidence type="ECO:0000313" key="7">
    <source>
        <dbReference type="EMBL" id="ETO23024.1"/>
    </source>
</evidence>
<proteinExistence type="inferred from homology"/>
<comment type="caution">
    <text evidence="7">The sequence shown here is derived from an EMBL/GenBank/DDBJ whole genome shotgun (WGS) entry which is preliminary data.</text>
</comment>
<dbReference type="EC" id="2.3.1.48" evidence="2"/>
<evidence type="ECO:0000256" key="4">
    <source>
        <dbReference type="ARBA" id="ARBA00022990"/>
    </source>
</evidence>
<dbReference type="Gene3D" id="2.30.30.140">
    <property type="match status" value="1"/>
</dbReference>
<dbReference type="PROSITE" id="PS51726">
    <property type="entry name" value="MYST_HAT"/>
    <property type="match status" value="1"/>
</dbReference>
<dbReference type="InterPro" id="IPR025995">
    <property type="entry name" value="Tudor-knot"/>
</dbReference>
<organism evidence="7 8">
    <name type="scientific">Reticulomyxa filosa</name>
    <dbReference type="NCBI Taxonomy" id="46433"/>
    <lineage>
        <taxon>Eukaryota</taxon>
        <taxon>Sar</taxon>
        <taxon>Rhizaria</taxon>
        <taxon>Retaria</taxon>
        <taxon>Foraminifera</taxon>
        <taxon>Monothalamids</taxon>
        <taxon>Reticulomyxidae</taxon>
        <taxon>Reticulomyxa</taxon>
    </lineage>
</organism>
<gene>
    <name evidence="7" type="ORF">RFI_14159</name>
</gene>
<dbReference type="InterPro" id="IPR050603">
    <property type="entry name" value="MYST_HAT"/>
</dbReference>
<evidence type="ECO:0000259" key="6">
    <source>
        <dbReference type="PROSITE" id="PS51726"/>
    </source>
</evidence>
<keyword evidence="3 7" id="KW-0808">Transferase</keyword>
<dbReference type="AlphaFoldDB" id="X6NB85"/>
<feature type="compositionally biased region" description="Low complexity" evidence="5">
    <location>
        <begin position="182"/>
        <end position="210"/>
    </location>
</feature>
<protein>
    <recommendedName>
        <fullName evidence="2">histone acetyltransferase</fullName>
        <ecNumber evidence="2">2.3.1.48</ecNumber>
    </recommendedName>
</protein>
<dbReference type="GO" id="GO:0006355">
    <property type="term" value="P:regulation of DNA-templated transcription"/>
    <property type="evidence" value="ECO:0007669"/>
    <property type="project" value="InterPro"/>
</dbReference>
<comment type="similarity">
    <text evidence="1">Belongs to the MYST (SAS/MOZ) family.</text>
</comment>
<feature type="region of interest" description="Disordered" evidence="5">
    <location>
        <begin position="182"/>
        <end position="212"/>
    </location>
</feature>
<evidence type="ECO:0000256" key="1">
    <source>
        <dbReference type="ARBA" id="ARBA00010107"/>
    </source>
</evidence>
<keyword evidence="4" id="KW-0007">Acetylation</keyword>
<dbReference type="OrthoDB" id="787137at2759"/>
<dbReference type="Gene3D" id="1.10.10.10">
    <property type="entry name" value="Winged helix-like DNA-binding domain superfamily/Winged helix DNA-binding domain"/>
    <property type="match status" value="1"/>
</dbReference>
<dbReference type="PANTHER" id="PTHR10615">
    <property type="entry name" value="HISTONE ACETYLTRANSFERASE"/>
    <property type="match status" value="1"/>
</dbReference>
<evidence type="ECO:0000256" key="3">
    <source>
        <dbReference type="ARBA" id="ARBA00022679"/>
    </source>
</evidence>
<dbReference type="EMBL" id="ASPP01010283">
    <property type="protein sequence ID" value="ETO23024.1"/>
    <property type="molecule type" value="Genomic_DNA"/>
</dbReference>
<evidence type="ECO:0000313" key="8">
    <source>
        <dbReference type="Proteomes" id="UP000023152"/>
    </source>
</evidence>
<dbReference type="SUPFAM" id="SSF55729">
    <property type="entry name" value="Acyl-CoA N-acyltransferases (Nat)"/>
    <property type="match status" value="1"/>
</dbReference>
<dbReference type="InterPro" id="IPR016181">
    <property type="entry name" value="Acyl_CoA_acyltransferase"/>
</dbReference>
<sequence>MEKIPLDSKEGVNTFVYNPNHIPINLEDVLPEAGKIRSNPPKHVYYVNILHMKRKQKSTANNAMTIGMDGDPFLYPSEGPVKSEQASFGNANSDTSANMSWDLFVVVIIGGEGAHSLSVELPKKKRRLTTDLRMKEDKMNINMTTASASGAMPTTTATTATATTTTTTTTTTAMTTMTTTTMSMPTTTATGSSTAMSASTSMSTGTGTSANSEGESFDDFEYYVHYHAFDRRLDEYVSSDQIVFELSLATRVMKAMYQMLPKNMTMTDDMSGVANANDQDAGFQEDMSMTSHDHYSSAFQSVLSSNNKSKLSFFDWLTFGDNQKDDKITAATSTMKDLTICSATERIDIPCSNNGVYQGYNLKDRKQIKLLAEHSMIIKQRDCQWRADNYNDECDFKEEDLRAHQQSTKVKNFSHVVIGWCVCVYIYIYAHICIYMHMHMYVYAYVCICIGKYRVKTWYFSPIPQEYRTATTLYFCDFCLSFFAHLCELHYHMSKCQMTHPPGDEIYRSKEHNCLISVFEVDGALEPMYCQNISYLAKFFLDHKTLQYDTTSFYFYIVTQVSDYGCHFLSYFSKEKNPEKEFNLSCIMTLPCHQRKGLGTFMMSLSYGLSKIEQKLGMFFVCYIYVYTYTSAFLDEYLGLISYRKYWATEILKVIRNKLNRYKHKTRNMSNDDSLTLSTKDEDDENDARLSVGDISKCTGFKQDDIWWTLVDMGVLRRKILKEKESGNTLKEDYVLAVNQDIFDKYLKPKELDPNDIYVGLCKQSLIHWVPHSYSQQNATKK</sequence>
<dbReference type="Pfam" id="PF01853">
    <property type="entry name" value="MOZ_SAS"/>
    <property type="match status" value="1"/>
</dbReference>
<dbReference type="InterPro" id="IPR036388">
    <property type="entry name" value="WH-like_DNA-bd_sf"/>
</dbReference>
<evidence type="ECO:0000256" key="5">
    <source>
        <dbReference type="SAM" id="MobiDB-lite"/>
    </source>
</evidence>
<dbReference type="SUPFAM" id="SSF54160">
    <property type="entry name" value="Chromo domain-like"/>
    <property type="match status" value="1"/>
</dbReference>
<dbReference type="Gene3D" id="3.40.630.30">
    <property type="match status" value="1"/>
</dbReference>
<dbReference type="Gene3D" id="3.30.60.60">
    <property type="entry name" value="N-acetyl transferase-like"/>
    <property type="match status" value="1"/>
</dbReference>
<name>X6NB85_RETFI</name>
<reference evidence="7 8" key="1">
    <citation type="journal article" date="2013" name="Curr. Biol.">
        <title>The Genome of the Foraminiferan Reticulomyxa filosa.</title>
        <authorList>
            <person name="Glockner G."/>
            <person name="Hulsmann N."/>
            <person name="Schleicher M."/>
            <person name="Noegel A.A."/>
            <person name="Eichinger L."/>
            <person name="Gallinger C."/>
            <person name="Pawlowski J."/>
            <person name="Sierra R."/>
            <person name="Euteneuer U."/>
            <person name="Pillet L."/>
            <person name="Moustafa A."/>
            <person name="Platzer M."/>
            <person name="Groth M."/>
            <person name="Szafranski K."/>
            <person name="Schliwa M."/>
        </authorList>
    </citation>
    <scope>NUCLEOTIDE SEQUENCE [LARGE SCALE GENOMIC DNA]</scope>
</reference>